<sequence>MTIVRRRIALIAGTMVLAGAASSGVAMASTPASTPTAAHTSIQNNGGFCNFRGGWGGNWGGNWWNNNCGFGGFRDRGNFVFVNFNRGFGGYGGYGGFGGYGGYGGFGGYGGYGGYGGFGGYGGYGGYGWR</sequence>
<feature type="signal peptide" evidence="1">
    <location>
        <begin position="1"/>
        <end position="28"/>
    </location>
</feature>
<feature type="chain" id="PRO_5047067052" evidence="1">
    <location>
        <begin position="29"/>
        <end position="130"/>
    </location>
</feature>
<evidence type="ECO:0000313" key="3">
    <source>
        <dbReference type="Proteomes" id="UP001595701"/>
    </source>
</evidence>
<proteinExistence type="predicted"/>
<protein>
    <submittedName>
        <fullName evidence="2">Uncharacterized protein</fullName>
    </submittedName>
</protein>
<keyword evidence="3" id="KW-1185">Reference proteome</keyword>
<dbReference type="RefSeq" id="WP_310772052.1">
    <property type="nucleotide sequence ID" value="NZ_JBHRWR010000002.1"/>
</dbReference>
<gene>
    <name evidence="2" type="ORF">ACFOZ0_02895</name>
</gene>
<accession>A0ABV7S5B0</accession>
<evidence type="ECO:0000256" key="1">
    <source>
        <dbReference type="SAM" id="SignalP"/>
    </source>
</evidence>
<comment type="caution">
    <text evidence="2">The sequence shown here is derived from an EMBL/GenBank/DDBJ whole genome shotgun (WGS) entry which is preliminary data.</text>
</comment>
<name>A0ABV7S5B0_9ACTN</name>
<dbReference type="EMBL" id="JBHRWR010000002">
    <property type="protein sequence ID" value="MFC3572249.1"/>
    <property type="molecule type" value="Genomic_DNA"/>
</dbReference>
<reference evidence="3" key="1">
    <citation type="journal article" date="2019" name="Int. J. Syst. Evol. Microbiol.">
        <title>The Global Catalogue of Microorganisms (GCM) 10K type strain sequencing project: providing services to taxonomists for standard genome sequencing and annotation.</title>
        <authorList>
            <consortium name="The Broad Institute Genomics Platform"/>
            <consortium name="The Broad Institute Genome Sequencing Center for Infectious Disease"/>
            <person name="Wu L."/>
            <person name="Ma J."/>
        </authorList>
    </citation>
    <scope>NUCLEOTIDE SEQUENCE [LARGE SCALE GENOMIC DNA]</scope>
    <source>
        <strain evidence="3">CGMCC 4.7035</strain>
    </source>
</reference>
<dbReference type="Proteomes" id="UP001595701">
    <property type="component" value="Unassembled WGS sequence"/>
</dbReference>
<organism evidence="2 3">
    <name type="scientific">Streptomyces yaanensis</name>
    <dbReference type="NCBI Taxonomy" id="1142239"/>
    <lineage>
        <taxon>Bacteria</taxon>
        <taxon>Bacillati</taxon>
        <taxon>Actinomycetota</taxon>
        <taxon>Actinomycetes</taxon>
        <taxon>Kitasatosporales</taxon>
        <taxon>Streptomycetaceae</taxon>
        <taxon>Streptomyces</taxon>
    </lineage>
</organism>
<keyword evidence="1" id="KW-0732">Signal</keyword>
<evidence type="ECO:0000313" key="2">
    <source>
        <dbReference type="EMBL" id="MFC3572249.1"/>
    </source>
</evidence>